<dbReference type="Pfam" id="PF03070">
    <property type="entry name" value="TENA_THI-4"/>
    <property type="match status" value="1"/>
</dbReference>
<dbReference type="CDD" id="cd19365">
    <property type="entry name" value="TenA_C-like"/>
    <property type="match status" value="1"/>
</dbReference>
<organism evidence="3 4">
    <name type="scientific">Rhodobacter calidifons</name>
    <dbReference type="NCBI Taxonomy" id="2715277"/>
    <lineage>
        <taxon>Bacteria</taxon>
        <taxon>Pseudomonadati</taxon>
        <taxon>Pseudomonadota</taxon>
        <taxon>Alphaproteobacteria</taxon>
        <taxon>Rhodobacterales</taxon>
        <taxon>Rhodobacter group</taxon>
        <taxon>Rhodobacter</taxon>
    </lineage>
</organism>
<dbReference type="Gene3D" id="1.20.910.10">
    <property type="entry name" value="Heme oxygenase-like"/>
    <property type="match status" value="1"/>
</dbReference>
<proteinExistence type="inferred from homology"/>
<dbReference type="InterPro" id="IPR027574">
    <property type="entry name" value="Thiaminase_II"/>
</dbReference>
<gene>
    <name evidence="3" type="primary">tenA</name>
    <name evidence="3" type="ORF">G8O29_17805</name>
</gene>
<evidence type="ECO:0000313" key="3">
    <source>
        <dbReference type="EMBL" id="NHB78556.1"/>
    </source>
</evidence>
<protein>
    <recommendedName>
        <fullName evidence="1">Aminopyrimidine aminohydrolase</fullName>
        <ecNumber evidence="1">3.5.99.2</ecNumber>
    </recommendedName>
</protein>
<keyword evidence="4" id="KW-1185">Reference proteome</keyword>
<comment type="similarity">
    <text evidence="1">Belongs to the TenA family.</text>
</comment>
<comment type="function">
    <text evidence="1">Catalyzes an amino-pyrimidine hydrolysis reaction at the C5' of the pyrimidine moiety of thiamine compounds, a reaction that is part of a thiamine salvage pathway.</text>
</comment>
<comment type="caution">
    <text evidence="3">The sequence shown here is derived from an EMBL/GenBank/DDBJ whole genome shotgun (WGS) entry which is preliminary data.</text>
</comment>
<dbReference type="InterPro" id="IPR016084">
    <property type="entry name" value="Haem_Oase-like_multi-hlx"/>
</dbReference>
<keyword evidence="1" id="KW-0784">Thiamine biosynthesis</keyword>
<dbReference type="InterPro" id="IPR050967">
    <property type="entry name" value="Thiamine_Salvage_TenA"/>
</dbReference>
<evidence type="ECO:0000313" key="4">
    <source>
        <dbReference type="Proteomes" id="UP001515660"/>
    </source>
</evidence>
<dbReference type="EC" id="3.5.99.2" evidence="1"/>
<dbReference type="PANTHER" id="PTHR43198">
    <property type="entry name" value="BIFUNCTIONAL TH2 PROTEIN"/>
    <property type="match status" value="1"/>
</dbReference>
<dbReference type="RefSeq" id="WP_166404556.1">
    <property type="nucleotide sequence ID" value="NZ_JAANHS010000033.1"/>
</dbReference>
<comment type="catalytic activity">
    <reaction evidence="1">
        <text>4-amino-5-aminomethyl-2-methylpyrimidine + H2O = 4-amino-5-hydroxymethyl-2-methylpyrimidine + NH4(+)</text>
        <dbReference type="Rhea" id="RHEA:31799"/>
        <dbReference type="ChEBI" id="CHEBI:15377"/>
        <dbReference type="ChEBI" id="CHEBI:16892"/>
        <dbReference type="ChEBI" id="CHEBI:28938"/>
        <dbReference type="ChEBI" id="CHEBI:63416"/>
        <dbReference type="EC" id="3.5.99.2"/>
    </reaction>
</comment>
<dbReference type="InterPro" id="IPR004305">
    <property type="entry name" value="Thiaminase-2/PQQC"/>
</dbReference>
<comment type="catalytic activity">
    <reaction evidence="1">
        <text>thiamine + H2O = 5-(2-hydroxyethyl)-4-methylthiazole + 4-amino-5-hydroxymethyl-2-methylpyrimidine + H(+)</text>
        <dbReference type="Rhea" id="RHEA:17509"/>
        <dbReference type="ChEBI" id="CHEBI:15377"/>
        <dbReference type="ChEBI" id="CHEBI:15378"/>
        <dbReference type="ChEBI" id="CHEBI:16892"/>
        <dbReference type="ChEBI" id="CHEBI:17957"/>
        <dbReference type="ChEBI" id="CHEBI:18385"/>
        <dbReference type="EC" id="3.5.99.2"/>
    </reaction>
</comment>
<evidence type="ECO:0000256" key="1">
    <source>
        <dbReference type="RuleBase" id="RU363093"/>
    </source>
</evidence>
<sequence length="233" mass="24941">MSFIETVLQENARLCADIRAMPFNRALADGSLPQAVFQHYIIQDAHYLEGFARALARAAAGAPDAESVAQLAGSGAGAIAVERQLHGHYMALFGVDAQTFAATPPSPACEHYASFLLATAATRGVGEAVAALLPCFWVYRDVGNAIQATASADNPYRAWIDTYAGEDFDAAVTRMCALADRLAEAASPPEQARMRAAFAKSTLLEWMFWDSAWRLGAWPDTAATPPQMKGDPS</sequence>
<name>A0ABX0GDP2_9RHOB</name>
<accession>A0ABX0GDP2</accession>
<dbReference type="PANTHER" id="PTHR43198:SF2">
    <property type="entry name" value="SI:CH1073-67J19.1-RELATED"/>
    <property type="match status" value="1"/>
</dbReference>
<dbReference type="SUPFAM" id="SSF48613">
    <property type="entry name" value="Heme oxygenase-like"/>
    <property type="match status" value="1"/>
</dbReference>
<feature type="domain" description="Thiaminase-2/PQQC" evidence="2">
    <location>
        <begin position="22"/>
        <end position="214"/>
    </location>
</feature>
<evidence type="ECO:0000259" key="2">
    <source>
        <dbReference type="Pfam" id="PF03070"/>
    </source>
</evidence>
<keyword evidence="1" id="KW-0378">Hydrolase</keyword>
<comment type="pathway">
    <text evidence="1">Cofactor biosynthesis; thiamine diphosphate biosynthesis.</text>
</comment>
<dbReference type="Proteomes" id="UP001515660">
    <property type="component" value="Unassembled WGS sequence"/>
</dbReference>
<dbReference type="EMBL" id="JAANHS010000033">
    <property type="protein sequence ID" value="NHB78556.1"/>
    <property type="molecule type" value="Genomic_DNA"/>
</dbReference>
<dbReference type="NCBIfam" id="TIGR04306">
    <property type="entry name" value="salvage_TenA"/>
    <property type="match status" value="1"/>
</dbReference>
<reference evidence="3 4" key="1">
    <citation type="journal article" date="2022" name="Microorganisms">
        <title>Genome Sequence and Characterization of a Xanthorhodopsin-Containing, Aerobic Anoxygenic Phototrophic Rhodobacter Species, Isolated from Mesophilic Conditions at Yellowstone National Park.</title>
        <authorList>
            <person name="Kyndt J.A."/>
            <person name="Robertson S."/>
            <person name="Shoffstall I.B."/>
            <person name="Ramaley R.F."/>
            <person name="Meyer T.E."/>
        </authorList>
    </citation>
    <scope>NUCLEOTIDE SEQUENCE [LARGE SCALE GENOMIC DNA]</scope>
    <source>
        <strain evidence="3 4">M37P</strain>
    </source>
</reference>